<dbReference type="InterPro" id="IPR024529">
    <property type="entry name" value="ECF_trnsprt_substrate-spec"/>
</dbReference>
<keyword evidence="1" id="KW-0472">Membrane</keyword>
<organism evidence="2 3">
    <name type="scientific">Levilactobacillus namurensis</name>
    <dbReference type="NCBI Taxonomy" id="380393"/>
    <lineage>
        <taxon>Bacteria</taxon>
        <taxon>Bacillati</taxon>
        <taxon>Bacillota</taxon>
        <taxon>Bacilli</taxon>
        <taxon>Lactobacillales</taxon>
        <taxon>Lactobacillaceae</taxon>
        <taxon>Levilactobacillus</taxon>
    </lineage>
</organism>
<gene>
    <name evidence="2" type="ORF">RI532_02780</name>
</gene>
<evidence type="ECO:0000313" key="3">
    <source>
        <dbReference type="Proteomes" id="UP001254075"/>
    </source>
</evidence>
<feature type="transmembrane region" description="Helical" evidence="1">
    <location>
        <begin position="12"/>
        <end position="30"/>
    </location>
</feature>
<protein>
    <submittedName>
        <fullName evidence="2">Folate family ECF transporter S component</fullName>
    </submittedName>
</protein>
<feature type="transmembrane region" description="Helical" evidence="1">
    <location>
        <begin position="110"/>
        <end position="133"/>
    </location>
</feature>
<dbReference type="GO" id="GO:0022857">
    <property type="term" value="F:transmembrane transporter activity"/>
    <property type="evidence" value="ECO:0007669"/>
    <property type="project" value="InterPro"/>
</dbReference>
<dbReference type="EMBL" id="JAVLAM010000001">
    <property type="protein sequence ID" value="MDT7013350.1"/>
    <property type="molecule type" value="Genomic_DNA"/>
</dbReference>
<dbReference type="NCBIfam" id="TIGR04518">
    <property type="entry name" value="ECF_S_folT_fam"/>
    <property type="match status" value="1"/>
</dbReference>
<feature type="transmembrane region" description="Helical" evidence="1">
    <location>
        <begin position="145"/>
        <end position="163"/>
    </location>
</feature>
<dbReference type="Pfam" id="PF12822">
    <property type="entry name" value="ECF_trnsprt"/>
    <property type="match status" value="1"/>
</dbReference>
<keyword evidence="1" id="KW-0812">Transmembrane</keyword>
<name>A0AAW8W3D8_9LACO</name>
<dbReference type="RefSeq" id="WP_313844522.1">
    <property type="nucleotide sequence ID" value="NZ_JAVLAM010000001.1"/>
</dbReference>
<reference evidence="2" key="1">
    <citation type="submission" date="2023-08" db="EMBL/GenBank/DDBJ databases">
        <authorList>
            <person name="Page C.A."/>
            <person name="Perez-Diaz I.M."/>
        </authorList>
    </citation>
    <scope>NUCLEOTIDE SEQUENCE</scope>
    <source>
        <strain evidence="2">3.8.38</strain>
    </source>
</reference>
<dbReference type="Gene3D" id="1.10.1760.20">
    <property type="match status" value="1"/>
</dbReference>
<dbReference type="AlphaFoldDB" id="A0AAW8W3D8"/>
<feature type="transmembrane region" description="Helical" evidence="1">
    <location>
        <begin position="42"/>
        <end position="68"/>
    </location>
</feature>
<dbReference type="Proteomes" id="UP001254075">
    <property type="component" value="Unassembled WGS sequence"/>
</dbReference>
<keyword evidence="1" id="KW-1133">Transmembrane helix</keyword>
<evidence type="ECO:0000256" key="1">
    <source>
        <dbReference type="SAM" id="Phobius"/>
    </source>
</evidence>
<proteinExistence type="predicted"/>
<comment type="caution">
    <text evidence="2">The sequence shown here is derived from an EMBL/GenBank/DDBJ whole genome shotgun (WGS) entry which is preliminary data.</text>
</comment>
<evidence type="ECO:0000313" key="2">
    <source>
        <dbReference type="EMBL" id="MDT7013350.1"/>
    </source>
</evidence>
<accession>A0AAW8W3D8</accession>
<dbReference type="InterPro" id="IPR030949">
    <property type="entry name" value="ECF_S_folate_fam"/>
</dbReference>
<sequence length="176" mass="19855">MKTMARLQLPKLNTLSMVTLGFLMAVQLILGRFTVGNQFIRFGFAFLVMALVAKWFGPLWGIMTAAMIDLVGTLLSGGPFFIGFTLSAILSSFIYAALLYQRPVTWRRVIIAQVLIMLVVDLVLNTLWIAIMYHTAIWALLPIRILKQLIVTPIQILLLYPFLKSQVIQGIQERLS</sequence>
<feature type="transmembrane region" description="Helical" evidence="1">
    <location>
        <begin position="80"/>
        <end position="98"/>
    </location>
</feature>